<keyword evidence="4 7" id="KW-0812">Transmembrane</keyword>
<keyword evidence="6 7" id="KW-0472">Membrane</keyword>
<dbReference type="Gene3D" id="1.10.3720.10">
    <property type="entry name" value="MetI-like"/>
    <property type="match status" value="1"/>
</dbReference>
<protein>
    <submittedName>
        <fullName evidence="9">ABC transporter permease</fullName>
    </submittedName>
</protein>
<dbReference type="NCBIfam" id="NF045476">
    <property type="entry name" value="Opp4C"/>
    <property type="match status" value="1"/>
</dbReference>
<comment type="similarity">
    <text evidence="7">Belongs to the binding-protein-dependent transport system permease family.</text>
</comment>
<keyword evidence="10" id="KW-1185">Reference proteome</keyword>
<accession>A0ABP3UKE9</accession>
<name>A0ABP3UKE9_9CLOT</name>
<keyword evidence="3" id="KW-1003">Cell membrane</keyword>
<evidence type="ECO:0000256" key="6">
    <source>
        <dbReference type="ARBA" id="ARBA00023136"/>
    </source>
</evidence>
<feature type="transmembrane region" description="Helical" evidence="7">
    <location>
        <begin position="242"/>
        <end position="263"/>
    </location>
</feature>
<dbReference type="PROSITE" id="PS50928">
    <property type="entry name" value="ABC_TM1"/>
    <property type="match status" value="1"/>
</dbReference>
<dbReference type="InterPro" id="IPR050366">
    <property type="entry name" value="BP-dependent_transpt_permease"/>
</dbReference>
<feature type="domain" description="ABC transmembrane type-1" evidence="8">
    <location>
        <begin position="72"/>
        <end position="263"/>
    </location>
</feature>
<feature type="transmembrane region" description="Helical" evidence="7">
    <location>
        <begin position="107"/>
        <end position="129"/>
    </location>
</feature>
<proteinExistence type="inferred from homology"/>
<evidence type="ECO:0000256" key="1">
    <source>
        <dbReference type="ARBA" id="ARBA00004651"/>
    </source>
</evidence>
<dbReference type="PANTHER" id="PTHR43386">
    <property type="entry name" value="OLIGOPEPTIDE TRANSPORT SYSTEM PERMEASE PROTEIN APPC"/>
    <property type="match status" value="1"/>
</dbReference>
<dbReference type="Pfam" id="PF00528">
    <property type="entry name" value="BPD_transp_1"/>
    <property type="match status" value="1"/>
</dbReference>
<evidence type="ECO:0000313" key="9">
    <source>
        <dbReference type="EMBL" id="GAA0733009.1"/>
    </source>
</evidence>
<evidence type="ECO:0000256" key="2">
    <source>
        <dbReference type="ARBA" id="ARBA00022448"/>
    </source>
</evidence>
<gene>
    <name evidence="9" type="ORF">GCM10008906_03370</name>
</gene>
<dbReference type="RefSeq" id="WP_343758196.1">
    <property type="nucleotide sequence ID" value="NZ_BAAACG010000001.1"/>
</dbReference>
<dbReference type="Proteomes" id="UP001501510">
    <property type="component" value="Unassembled WGS sequence"/>
</dbReference>
<dbReference type="CDD" id="cd06261">
    <property type="entry name" value="TM_PBP2"/>
    <property type="match status" value="1"/>
</dbReference>
<comment type="caution">
    <text evidence="9">The sequence shown here is derived from an EMBL/GenBank/DDBJ whole genome shotgun (WGS) entry which is preliminary data.</text>
</comment>
<keyword evidence="2 7" id="KW-0813">Transport</keyword>
<evidence type="ECO:0000256" key="4">
    <source>
        <dbReference type="ARBA" id="ARBA00022692"/>
    </source>
</evidence>
<dbReference type="SUPFAM" id="SSF161098">
    <property type="entry name" value="MetI-like"/>
    <property type="match status" value="1"/>
</dbReference>
<feature type="transmembrane region" description="Helical" evidence="7">
    <location>
        <begin position="12"/>
        <end position="32"/>
    </location>
</feature>
<dbReference type="InterPro" id="IPR000515">
    <property type="entry name" value="MetI-like"/>
</dbReference>
<reference evidence="10" key="1">
    <citation type="journal article" date="2019" name="Int. J. Syst. Evol. Microbiol.">
        <title>The Global Catalogue of Microorganisms (GCM) 10K type strain sequencing project: providing services to taxonomists for standard genome sequencing and annotation.</title>
        <authorList>
            <consortium name="The Broad Institute Genomics Platform"/>
            <consortium name="The Broad Institute Genome Sequencing Center for Infectious Disease"/>
            <person name="Wu L."/>
            <person name="Ma J."/>
        </authorList>
    </citation>
    <scope>NUCLEOTIDE SEQUENCE [LARGE SCALE GENOMIC DNA]</scope>
    <source>
        <strain evidence="10">JCM 1407</strain>
    </source>
</reference>
<comment type="subcellular location">
    <subcellularLocation>
        <location evidence="1 7">Cell membrane</location>
        <topology evidence="1 7">Multi-pass membrane protein</topology>
    </subcellularLocation>
</comment>
<evidence type="ECO:0000256" key="7">
    <source>
        <dbReference type="RuleBase" id="RU363032"/>
    </source>
</evidence>
<feature type="transmembrane region" description="Helical" evidence="7">
    <location>
        <begin position="189"/>
        <end position="214"/>
    </location>
</feature>
<organism evidence="9 10">
    <name type="scientific">Clostridium oceanicum</name>
    <dbReference type="NCBI Taxonomy" id="1543"/>
    <lineage>
        <taxon>Bacteria</taxon>
        <taxon>Bacillati</taxon>
        <taxon>Bacillota</taxon>
        <taxon>Clostridia</taxon>
        <taxon>Eubacteriales</taxon>
        <taxon>Clostridiaceae</taxon>
        <taxon>Clostridium</taxon>
    </lineage>
</organism>
<evidence type="ECO:0000259" key="8">
    <source>
        <dbReference type="PROSITE" id="PS50928"/>
    </source>
</evidence>
<dbReference type="PANTHER" id="PTHR43386:SF1">
    <property type="entry name" value="D,D-DIPEPTIDE TRANSPORT SYSTEM PERMEASE PROTEIN DDPC-RELATED"/>
    <property type="match status" value="1"/>
</dbReference>
<evidence type="ECO:0000256" key="5">
    <source>
        <dbReference type="ARBA" id="ARBA00022989"/>
    </source>
</evidence>
<dbReference type="InterPro" id="IPR035906">
    <property type="entry name" value="MetI-like_sf"/>
</dbReference>
<dbReference type="InterPro" id="IPR053523">
    <property type="entry name" value="Oligopeptide_permease_AppC"/>
</dbReference>
<evidence type="ECO:0000256" key="3">
    <source>
        <dbReference type="ARBA" id="ARBA00022475"/>
    </source>
</evidence>
<sequence length="275" mass="30356">MRYKFKFKNIIVILAVTIIITLISISILAPYISRYNPNANDLYNMYSPPSSEHILGTDEVGRDVFSRLIYGGRVSLLVGFSAMIMQLILGIILGTISGYFGGIVDKLIMMIIDIIMCFPFFVIAITISAILGPNIWNLIAIIGILSWPQVARIIRAEILSLKESDYIMAAKAIGLNNIEIIKNHLLPNILSPIIVTATLAVAQAILTEAALSFLGMGVRPPMPSWGNMLSASQNVTTLQRYWWLWIPAGAMVIVVVTSINFIGDGIREYLSPKNK</sequence>
<feature type="transmembrane region" description="Helical" evidence="7">
    <location>
        <begin position="76"/>
        <end position="100"/>
    </location>
</feature>
<keyword evidence="5 7" id="KW-1133">Transmembrane helix</keyword>
<evidence type="ECO:0000313" key="10">
    <source>
        <dbReference type="Proteomes" id="UP001501510"/>
    </source>
</evidence>
<dbReference type="EMBL" id="BAAACG010000001">
    <property type="protein sequence ID" value="GAA0733009.1"/>
    <property type="molecule type" value="Genomic_DNA"/>
</dbReference>